<reference evidence="2 4" key="3">
    <citation type="submission" date="2016-10" db="EMBL/GenBank/DDBJ databases">
        <authorList>
            <person name="Varghese N."/>
            <person name="Submissions S."/>
        </authorList>
    </citation>
    <scope>NUCLEOTIDE SEQUENCE [LARGE SCALE GENOMIC DNA]</scope>
    <source>
        <strain evidence="2 4">ATCC 33218</strain>
    </source>
</reference>
<dbReference type="EMBL" id="LN614830">
    <property type="protein sequence ID" value="CEG60246.1"/>
    <property type="molecule type" value="Genomic_DNA"/>
</dbReference>
<keyword evidence="4" id="KW-1185">Reference proteome</keyword>
<dbReference type="GO" id="GO:0001046">
    <property type="term" value="F:core promoter sequence-specific DNA binding"/>
    <property type="evidence" value="ECO:0007669"/>
    <property type="project" value="TreeGrafter"/>
</dbReference>
<evidence type="ECO:0000313" key="3">
    <source>
        <dbReference type="Proteomes" id="UP000032414"/>
    </source>
</evidence>
<dbReference type="RefSeq" id="WP_045098687.1">
    <property type="nucleotide sequence ID" value="NZ_CP020614.1"/>
</dbReference>
<sequence>MIKPIHNESDYQIALERVEQLWGAKQDTPEGDELEILLVLVEGYENKHYQIPSSDPVEAILFLMDQLNLTRKDLEPFLGPKSRVSDVLNRKRSLTLPQIVKLHKELHIPYESLIEERHYL</sequence>
<dbReference type="PANTHER" id="PTHR40455">
    <property type="entry name" value="ANTITOXIN HIGA"/>
    <property type="match status" value="1"/>
</dbReference>
<evidence type="ECO:0000313" key="2">
    <source>
        <dbReference type="EMBL" id="SCY57898.1"/>
    </source>
</evidence>
<dbReference type="GO" id="GO:0006355">
    <property type="term" value="P:regulation of DNA-templated transcription"/>
    <property type="evidence" value="ECO:0007669"/>
    <property type="project" value="InterPro"/>
</dbReference>
<evidence type="ECO:0000313" key="1">
    <source>
        <dbReference type="EMBL" id="CEG60246.1"/>
    </source>
</evidence>
<proteinExistence type="predicted"/>
<dbReference type="HOGENOM" id="CLU_125852_2_0_6"/>
<dbReference type="Proteomes" id="UP000182998">
    <property type="component" value="Unassembled WGS sequence"/>
</dbReference>
<dbReference type="PANTHER" id="PTHR40455:SF1">
    <property type="entry name" value="ANTITOXIN HIGA"/>
    <property type="match status" value="1"/>
</dbReference>
<reference evidence="3" key="2">
    <citation type="submission" date="2014-09" db="EMBL/GenBank/DDBJ databases">
        <authorList>
            <person name="Gomez-Valero L."/>
        </authorList>
    </citation>
    <scope>NUCLEOTIDE SEQUENCE [LARGE SCALE GENOMIC DNA]</scope>
    <source>
        <strain evidence="3">ATCC33218</strain>
    </source>
</reference>
<dbReference type="AlphaFoldDB" id="A0A098GFH7"/>
<dbReference type="Proteomes" id="UP000032414">
    <property type="component" value="Chromosome I"/>
</dbReference>
<accession>A0A098GFH7</accession>
<reference evidence="1" key="1">
    <citation type="submission" date="2014-09" db="EMBL/GenBank/DDBJ databases">
        <authorList>
            <person name="GOMEZ-VALERO Laura"/>
        </authorList>
    </citation>
    <scope>NUCLEOTIDE SEQUENCE</scope>
    <source>
        <strain evidence="1">ATCC33218</strain>
    </source>
</reference>
<name>A0A098GFH7_LEGMI</name>
<dbReference type="EMBL" id="FMVN01000010">
    <property type="protein sequence ID" value="SCY57898.1"/>
    <property type="molecule type" value="Genomic_DNA"/>
</dbReference>
<gene>
    <name evidence="1" type="ORF">LMI_0928</name>
    <name evidence="2" type="ORF">SAMN02982997_02133</name>
</gene>
<evidence type="ECO:0000313" key="4">
    <source>
        <dbReference type="Proteomes" id="UP000182998"/>
    </source>
</evidence>
<dbReference type="PATRIC" id="fig|451.8.peg.245"/>
<dbReference type="KEGG" id="tmc:LMI_0928"/>
<dbReference type="OrthoDB" id="9796786at2"/>
<protein>
    <submittedName>
        <fullName evidence="2">HTH-type transcriptional regulator / antitoxin HigA</fullName>
    </submittedName>
    <submittedName>
        <fullName evidence="1">Transcription regulator with HTH domain protein</fullName>
    </submittedName>
</protein>
<organism evidence="1 3">
    <name type="scientific">Legionella micdadei</name>
    <name type="common">Tatlockia micdadei</name>
    <dbReference type="NCBI Taxonomy" id="451"/>
    <lineage>
        <taxon>Bacteria</taxon>
        <taxon>Pseudomonadati</taxon>
        <taxon>Pseudomonadota</taxon>
        <taxon>Gammaproteobacteria</taxon>
        <taxon>Legionellales</taxon>
        <taxon>Legionellaceae</taxon>
        <taxon>Legionella</taxon>
    </lineage>
</organism>
<dbReference type="InterPro" id="IPR039060">
    <property type="entry name" value="Antitox_HigA"/>
</dbReference>